<accession>A0A0Q3FWU9</accession>
<dbReference type="EMBL" id="CM000881">
    <property type="protein sequence ID" value="KQK02677.2"/>
    <property type="molecule type" value="Genomic_DNA"/>
</dbReference>
<dbReference type="InterPro" id="IPR022149">
    <property type="entry name" value="DUF3681"/>
</dbReference>
<evidence type="ECO:0000313" key="3">
    <source>
        <dbReference type="EnsemblPlants" id="KQK02677"/>
    </source>
</evidence>
<name>A0A0Q3FWU9_BRADI</name>
<keyword evidence="4" id="KW-1185">Reference proteome</keyword>
<dbReference type="EnsemblPlants" id="KQK02677">
    <property type="protein sequence ID" value="KQK02677"/>
    <property type="gene ID" value="BRADI_2g03015v3"/>
</dbReference>
<gene>
    <name evidence="2" type="ORF">BRADI_2g03015v3</name>
</gene>
<dbReference type="Proteomes" id="UP000008810">
    <property type="component" value="Chromosome 2"/>
</dbReference>
<dbReference type="Gramene" id="KQK02677">
    <property type="protein sequence ID" value="KQK02677"/>
    <property type="gene ID" value="BRADI_2g03015v3"/>
</dbReference>
<dbReference type="PANTHER" id="PTHR33530">
    <property type="entry name" value="OS01G0147100 PROTEIN"/>
    <property type="match status" value="1"/>
</dbReference>
<feature type="transmembrane region" description="Helical" evidence="1">
    <location>
        <begin position="45"/>
        <end position="63"/>
    </location>
</feature>
<feature type="transmembrane region" description="Helical" evidence="1">
    <location>
        <begin position="75"/>
        <end position="94"/>
    </location>
</feature>
<protein>
    <submittedName>
        <fullName evidence="2 3">Uncharacterized protein</fullName>
    </submittedName>
</protein>
<reference evidence="2 3" key="1">
    <citation type="journal article" date="2010" name="Nature">
        <title>Genome sequencing and analysis of the model grass Brachypodium distachyon.</title>
        <authorList>
            <consortium name="International Brachypodium Initiative"/>
        </authorList>
    </citation>
    <scope>NUCLEOTIDE SEQUENCE [LARGE SCALE GENOMIC DNA]</scope>
    <source>
        <strain evidence="2 3">Bd21</strain>
    </source>
</reference>
<dbReference type="PANTHER" id="PTHR33530:SF15">
    <property type="entry name" value="OS01G0147100 PROTEIN"/>
    <property type="match status" value="1"/>
</dbReference>
<keyword evidence="1" id="KW-0812">Transmembrane</keyword>
<keyword evidence="1" id="KW-0472">Membrane</keyword>
<sequence length="139" mass="14626">MSTAVVFQVDAAAAATMVVDVISEHQIEQQPSSTTASNLKLARSLFAVGSLTLVADASTMLYLPPKGPVFADHGAAYYAMLAVVALKMATAYRLSRSSSSHGYGRRFLAFAKGLLLFAGLLLLFLLAVGGFALTALKVR</sequence>
<organism evidence="2">
    <name type="scientific">Brachypodium distachyon</name>
    <name type="common">Purple false brome</name>
    <name type="synonym">Trachynia distachya</name>
    <dbReference type="NCBI Taxonomy" id="15368"/>
    <lineage>
        <taxon>Eukaryota</taxon>
        <taxon>Viridiplantae</taxon>
        <taxon>Streptophyta</taxon>
        <taxon>Embryophyta</taxon>
        <taxon>Tracheophyta</taxon>
        <taxon>Spermatophyta</taxon>
        <taxon>Magnoliopsida</taxon>
        <taxon>Liliopsida</taxon>
        <taxon>Poales</taxon>
        <taxon>Poaceae</taxon>
        <taxon>BOP clade</taxon>
        <taxon>Pooideae</taxon>
        <taxon>Stipodae</taxon>
        <taxon>Brachypodieae</taxon>
        <taxon>Brachypodium</taxon>
    </lineage>
</organism>
<evidence type="ECO:0000256" key="1">
    <source>
        <dbReference type="SAM" id="Phobius"/>
    </source>
</evidence>
<evidence type="ECO:0000313" key="2">
    <source>
        <dbReference type="EMBL" id="KQK02677.2"/>
    </source>
</evidence>
<dbReference type="InParanoid" id="A0A0Q3FWU9"/>
<keyword evidence="1" id="KW-1133">Transmembrane helix</keyword>
<reference evidence="3" key="3">
    <citation type="submission" date="2018-08" db="UniProtKB">
        <authorList>
            <consortium name="EnsemblPlants"/>
        </authorList>
    </citation>
    <scope>IDENTIFICATION</scope>
    <source>
        <strain evidence="3">cv. Bd21</strain>
    </source>
</reference>
<feature type="transmembrane region" description="Helical" evidence="1">
    <location>
        <begin position="114"/>
        <end position="136"/>
    </location>
</feature>
<evidence type="ECO:0000313" key="4">
    <source>
        <dbReference type="Proteomes" id="UP000008810"/>
    </source>
</evidence>
<reference evidence="2" key="2">
    <citation type="submission" date="2017-06" db="EMBL/GenBank/DDBJ databases">
        <title>WGS assembly of Brachypodium distachyon.</title>
        <authorList>
            <consortium name="The International Brachypodium Initiative"/>
            <person name="Lucas S."/>
            <person name="Harmon-Smith M."/>
            <person name="Lail K."/>
            <person name="Tice H."/>
            <person name="Grimwood J."/>
            <person name="Bruce D."/>
            <person name="Barry K."/>
            <person name="Shu S."/>
            <person name="Lindquist E."/>
            <person name="Wang M."/>
            <person name="Pitluck S."/>
            <person name="Vogel J.P."/>
            <person name="Garvin D.F."/>
            <person name="Mockler T.C."/>
            <person name="Schmutz J."/>
            <person name="Rokhsar D."/>
            <person name="Bevan M.W."/>
        </authorList>
    </citation>
    <scope>NUCLEOTIDE SEQUENCE</scope>
    <source>
        <strain evidence="2">Bd21</strain>
    </source>
</reference>
<proteinExistence type="predicted"/>
<dbReference type="AlphaFoldDB" id="A0A0Q3FWU9"/>